<proteinExistence type="predicted"/>
<dbReference type="Proteomes" id="UP000701853">
    <property type="component" value="Chromosome 8"/>
</dbReference>
<sequence length="398" mass="44696">MVTQFKAGIFKPKAFRVEAIEPHTIEEVFSTIDWHATTQAKYDALINNSTWDLVPLPPNRKAIGCKWLFKVKKNLDGTIAHQKAQLVAKGCSQVLGYDFKEMFSPVVKPATIRVILSIAVSKGWQLRQVNVNNAFLNGDLADEVFMQQPPGHVQCGSNGKPLNCRLKKALYRLHQAPRVWFDKLKCFLLSVGFVISKFDASLFVRITTNSTLYVLVYMDDIIIIGSMSNCINIFVQQLNDEISLKDMGDLYYFLGIENVHTPMVSSPTLSKDDGDHLRDPTKYKTLAIGYADVNWGLNFDYRRSTTGYVYFATSDITWLVSLLKELQLQSANTPNIWCDNSSAVAITANPILHSKFKHVELDLFFVLEKIADGSVIIGEVPTCNQVADILTKLLSVFA</sequence>
<evidence type="ECO:0000259" key="1">
    <source>
        <dbReference type="Pfam" id="PF07727"/>
    </source>
</evidence>
<dbReference type="EMBL" id="JAHUZN010000008">
    <property type="protein sequence ID" value="KAG8485184.1"/>
    <property type="molecule type" value="Genomic_DNA"/>
</dbReference>
<evidence type="ECO:0000313" key="3">
    <source>
        <dbReference type="Proteomes" id="UP000701853"/>
    </source>
</evidence>
<dbReference type="PANTHER" id="PTHR11439">
    <property type="entry name" value="GAG-POL-RELATED RETROTRANSPOSON"/>
    <property type="match status" value="1"/>
</dbReference>
<dbReference type="PANTHER" id="PTHR11439:SF467">
    <property type="entry name" value="INTEGRASE CATALYTIC DOMAIN-CONTAINING PROTEIN"/>
    <property type="match status" value="1"/>
</dbReference>
<evidence type="ECO:0000313" key="2">
    <source>
        <dbReference type="EMBL" id="KAG8485184.1"/>
    </source>
</evidence>
<dbReference type="CDD" id="cd09272">
    <property type="entry name" value="RNase_HI_RT_Ty1"/>
    <property type="match status" value="1"/>
</dbReference>
<feature type="domain" description="Reverse transcriptase Ty1/copia-type" evidence="1">
    <location>
        <begin position="48"/>
        <end position="258"/>
    </location>
</feature>
<dbReference type="Pfam" id="PF07727">
    <property type="entry name" value="RVT_2"/>
    <property type="match status" value="1"/>
</dbReference>
<protein>
    <recommendedName>
        <fullName evidence="1">Reverse transcriptase Ty1/copia-type domain-containing protein</fullName>
    </recommendedName>
</protein>
<dbReference type="OrthoDB" id="997331at2759"/>
<comment type="caution">
    <text evidence="2">The sequence shown here is derived from an EMBL/GenBank/DDBJ whole genome shotgun (WGS) entry which is preliminary data.</text>
</comment>
<dbReference type="AlphaFoldDB" id="A0A8J6CUL8"/>
<dbReference type="InterPro" id="IPR043502">
    <property type="entry name" value="DNA/RNA_pol_sf"/>
</dbReference>
<name>A0A8J6CUL8_9ROSI</name>
<gene>
    <name evidence="2" type="ORF">CXB51_021380</name>
</gene>
<accession>A0A8J6CUL8</accession>
<organism evidence="2 3">
    <name type="scientific">Gossypium anomalum</name>
    <dbReference type="NCBI Taxonomy" id="47600"/>
    <lineage>
        <taxon>Eukaryota</taxon>
        <taxon>Viridiplantae</taxon>
        <taxon>Streptophyta</taxon>
        <taxon>Embryophyta</taxon>
        <taxon>Tracheophyta</taxon>
        <taxon>Spermatophyta</taxon>
        <taxon>Magnoliopsida</taxon>
        <taxon>eudicotyledons</taxon>
        <taxon>Gunneridae</taxon>
        <taxon>Pentapetalae</taxon>
        <taxon>rosids</taxon>
        <taxon>malvids</taxon>
        <taxon>Malvales</taxon>
        <taxon>Malvaceae</taxon>
        <taxon>Malvoideae</taxon>
        <taxon>Gossypium</taxon>
    </lineage>
</organism>
<dbReference type="SUPFAM" id="SSF56672">
    <property type="entry name" value="DNA/RNA polymerases"/>
    <property type="match status" value="1"/>
</dbReference>
<keyword evidence="3" id="KW-1185">Reference proteome</keyword>
<reference evidence="2 3" key="1">
    <citation type="journal article" date="2021" name="bioRxiv">
        <title>The Gossypium anomalum genome as a resource for cotton improvement and evolutionary analysis of hybrid incompatibility.</title>
        <authorList>
            <person name="Grover C.E."/>
            <person name="Yuan D."/>
            <person name="Arick M.A."/>
            <person name="Miller E.R."/>
            <person name="Hu G."/>
            <person name="Peterson D.G."/>
            <person name="Wendel J.F."/>
            <person name="Udall J.A."/>
        </authorList>
    </citation>
    <scope>NUCLEOTIDE SEQUENCE [LARGE SCALE GENOMIC DNA]</scope>
    <source>
        <strain evidence="2">JFW-Udall</strain>
        <tissue evidence="2">Leaf</tissue>
    </source>
</reference>
<dbReference type="InterPro" id="IPR013103">
    <property type="entry name" value="RVT_2"/>
</dbReference>